<gene>
    <name evidence="4" type="primary">LOC109012055</name>
</gene>
<name>A0A2I4GYR9_JUGRE</name>
<dbReference type="AlphaFoldDB" id="A0A2I4GYR9"/>
<evidence type="ECO:0000313" key="4">
    <source>
        <dbReference type="RefSeq" id="XP_018849033.2"/>
    </source>
</evidence>
<dbReference type="PANTHER" id="PTHR31236">
    <property type="entry name" value="BURP DOMAIN PROTEIN USPL1-LIKE"/>
    <property type="match status" value="1"/>
</dbReference>
<keyword evidence="2" id="KW-0732">Signal</keyword>
<evidence type="ECO:0000256" key="2">
    <source>
        <dbReference type="SAM" id="SignalP"/>
    </source>
</evidence>
<dbReference type="STRING" id="51240.A0A2I4GYR9"/>
<proteinExistence type="predicted"/>
<dbReference type="KEGG" id="jre:109012055"/>
<dbReference type="FunCoup" id="A0A2I4GYR9">
    <property type="interactions" value="36"/>
</dbReference>
<dbReference type="InterPro" id="IPR044816">
    <property type="entry name" value="BURP"/>
</dbReference>
<feature type="signal peptide" evidence="2">
    <location>
        <begin position="1"/>
        <end position="24"/>
    </location>
</feature>
<keyword evidence="3" id="KW-1185">Reference proteome</keyword>
<protein>
    <submittedName>
        <fullName evidence="4">BURP domain-containing protein BNM2A-like</fullName>
    </submittedName>
</protein>
<sequence>MGIGYFASWISLFLHLLLTMCAHGSGSRELITKKHPEELIEHTPHASKHGELQEPKRKIILGYLTDHDDSHRKETSSNSVSSAHDDDVHVPGMDSDHSKVRTDVHIRLYYSHHHDMDNQAKLDHDAHQGLHREHVFHSHHSSHMDHMDPSSMIFFTMKDLKVGKTMPVYFPKRDPSTSPRFLPREEADSIPFSLNELPRLLEIFSFSPDSHQAKAMEDTLRQCEIEPIKGETKLCATSLESMLDFARGMVGLNSRFQLLTTSHLTKSSTLFQNYTFLSMPQEISAPKMVACHTMPYPYAVFYCHGQESKNKGFKVTLGGENGDRVEAIAVCHTDTSQWSPDHVSFRVLGVKPGTSNVCHFFPADNLVWVPTPVPV</sequence>
<feature type="region of interest" description="Disordered" evidence="1">
    <location>
        <begin position="67"/>
        <end position="97"/>
    </location>
</feature>
<dbReference type="Proteomes" id="UP000235220">
    <property type="component" value="Chromosome 13"/>
</dbReference>
<feature type="compositionally biased region" description="Basic and acidic residues" evidence="1">
    <location>
        <begin position="83"/>
        <end position="97"/>
    </location>
</feature>
<feature type="chain" id="PRO_5043422303" evidence="2">
    <location>
        <begin position="25"/>
        <end position="375"/>
    </location>
</feature>
<dbReference type="OrthoDB" id="1909293at2759"/>
<dbReference type="SMART" id="SM01045">
    <property type="entry name" value="BURP"/>
    <property type="match status" value="1"/>
</dbReference>
<dbReference type="InterPro" id="IPR004873">
    <property type="entry name" value="BURP_dom"/>
</dbReference>
<evidence type="ECO:0000313" key="3">
    <source>
        <dbReference type="Proteomes" id="UP000235220"/>
    </source>
</evidence>
<dbReference type="Pfam" id="PF03181">
    <property type="entry name" value="BURP"/>
    <property type="match status" value="1"/>
</dbReference>
<reference evidence="4" key="1">
    <citation type="submission" date="2025-08" db="UniProtKB">
        <authorList>
            <consortium name="RefSeq"/>
        </authorList>
    </citation>
    <scope>IDENTIFICATION</scope>
    <source>
        <tissue evidence="4">Leaves</tissue>
    </source>
</reference>
<dbReference type="PANTHER" id="PTHR31236:SF32">
    <property type="entry name" value="BURP DOMAIN PROTEIN USPL1-LIKE"/>
    <property type="match status" value="1"/>
</dbReference>
<evidence type="ECO:0000256" key="1">
    <source>
        <dbReference type="SAM" id="MobiDB-lite"/>
    </source>
</evidence>
<dbReference type="GeneID" id="109012055"/>
<dbReference type="RefSeq" id="XP_018849033.2">
    <property type="nucleotide sequence ID" value="XM_018993488.2"/>
</dbReference>
<dbReference type="PROSITE" id="PS51277">
    <property type="entry name" value="BURP"/>
    <property type="match status" value="1"/>
</dbReference>
<accession>A0A2I4GYR9</accession>
<dbReference type="Gramene" id="Jr13_07230_p1">
    <property type="protein sequence ID" value="cds.Jr13_07230_p1"/>
    <property type="gene ID" value="Jr13_07230"/>
</dbReference>
<organism evidence="3 4">
    <name type="scientific">Juglans regia</name>
    <name type="common">English walnut</name>
    <dbReference type="NCBI Taxonomy" id="51240"/>
    <lineage>
        <taxon>Eukaryota</taxon>
        <taxon>Viridiplantae</taxon>
        <taxon>Streptophyta</taxon>
        <taxon>Embryophyta</taxon>
        <taxon>Tracheophyta</taxon>
        <taxon>Spermatophyta</taxon>
        <taxon>Magnoliopsida</taxon>
        <taxon>eudicotyledons</taxon>
        <taxon>Gunneridae</taxon>
        <taxon>Pentapetalae</taxon>
        <taxon>rosids</taxon>
        <taxon>fabids</taxon>
        <taxon>Fagales</taxon>
        <taxon>Juglandaceae</taxon>
        <taxon>Juglans</taxon>
    </lineage>
</organism>